<sequence length="79" mass="8882">MTVTCPACLAQWDGLDEAVSVAEVELLALGLYESQQRMFGPGVDEPRKSWSEARLSTRQTFRAMAMKLIDEHLENREPA</sequence>
<evidence type="ECO:0000313" key="2">
    <source>
        <dbReference type="Proteomes" id="UP000000461"/>
    </source>
</evidence>
<name>K4JMU4_9CAUD</name>
<dbReference type="Proteomes" id="UP000000461">
    <property type="component" value="Segment"/>
</dbReference>
<organism evidence="1 2">
    <name type="scientific">Caulobacter phage CcrRogue</name>
    <dbReference type="NCBI Taxonomy" id="2927986"/>
    <lineage>
        <taxon>Viruses</taxon>
        <taxon>Duplodnaviria</taxon>
        <taxon>Heunggongvirae</taxon>
        <taxon>Uroviricota</taxon>
        <taxon>Caudoviricetes</taxon>
        <taxon>Jeanschmidtviridae</taxon>
        <taxon>Poindextervirus</taxon>
        <taxon>Poindextervirus rogue</taxon>
    </lineage>
</organism>
<dbReference type="KEGG" id="vg:13995808"/>
<gene>
    <name evidence="1" type="ORF">CcrRogue_gp027</name>
</gene>
<reference evidence="1 2" key="1">
    <citation type="journal article" date="2012" name="BMC Genomics">
        <title>The Caulobacter crescentus phage phiCbK: genomics of a canonical phage.</title>
        <authorList>
            <person name="Gill J.J."/>
            <person name="Berry J.D."/>
            <person name="Russell W.K."/>
            <person name="Lessor L."/>
            <person name="Escobar Garcia D.A."/>
            <person name="Hernandez D."/>
            <person name="Kane A."/>
            <person name="Keene J."/>
            <person name="Maddox M."/>
            <person name="Martin R."/>
            <person name="Mohan S."/>
            <person name="Thorn A.M."/>
            <person name="Russell D.H."/>
            <person name="Young R."/>
        </authorList>
    </citation>
    <scope>NUCLEOTIDE SEQUENCE [LARGE SCALE GENOMIC DNA]</scope>
</reference>
<keyword evidence="2" id="KW-1185">Reference proteome</keyword>
<dbReference type="EMBL" id="JX100814">
    <property type="protein sequence ID" value="AFU86509.1"/>
    <property type="molecule type" value="Genomic_DNA"/>
</dbReference>
<protein>
    <submittedName>
        <fullName evidence="1">Uncharacterized protein</fullName>
    </submittedName>
</protein>
<accession>K4JMU4</accession>
<evidence type="ECO:0000313" key="1">
    <source>
        <dbReference type="EMBL" id="AFU86509.1"/>
    </source>
</evidence>
<proteinExistence type="predicted"/>